<gene>
    <name evidence="1" type="ORF">DC346_02040</name>
</gene>
<reference evidence="1 2" key="1">
    <citation type="submission" date="2018-04" db="EMBL/GenBank/DDBJ databases">
        <title>Acinetobacter junii Genome sequencing and assembly.</title>
        <authorList>
            <person name="Su J."/>
            <person name="Rensing C."/>
            <person name="Mazhar H.S."/>
        </authorList>
    </citation>
    <scope>NUCLEOTIDE SEQUENCE [LARGE SCALE GENOMIC DNA]</scope>
    <source>
        <strain evidence="1 2">SC22</strain>
    </source>
</reference>
<sequence length="71" mass="8064">MNMAQFLHDFNESLESKGIKATLKVVSDINIPHDCPPKPEHLMTKPVSHKTAYVHRVVDSPIYSNSRYKGD</sequence>
<dbReference type="EMBL" id="QEWH01000009">
    <property type="protein sequence ID" value="RBA49834.1"/>
    <property type="molecule type" value="Genomic_DNA"/>
</dbReference>
<protein>
    <submittedName>
        <fullName evidence="1">Uncharacterized protein</fullName>
    </submittedName>
</protein>
<organism evidence="1 2">
    <name type="scientific">Acinetobacter junii</name>
    <dbReference type="NCBI Taxonomy" id="40215"/>
    <lineage>
        <taxon>Bacteria</taxon>
        <taxon>Pseudomonadati</taxon>
        <taxon>Pseudomonadota</taxon>
        <taxon>Gammaproteobacteria</taxon>
        <taxon>Moraxellales</taxon>
        <taxon>Moraxellaceae</taxon>
        <taxon>Acinetobacter</taxon>
    </lineage>
</organism>
<dbReference type="Proteomes" id="UP000253688">
    <property type="component" value="Unassembled WGS sequence"/>
</dbReference>
<name>A0A365PMH0_ACIJU</name>
<accession>A0A365PMH0</accession>
<evidence type="ECO:0000313" key="2">
    <source>
        <dbReference type="Proteomes" id="UP000253688"/>
    </source>
</evidence>
<proteinExistence type="predicted"/>
<dbReference type="AlphaFoldDB" id="A0A365PMH0"/>
<evidence type="ECO:0000313" key="1">
    <source>
        <dbReference type="EMBL" id="RBA49834.1"/>
    </source>
</evidence>
<comment type="caution">
    <text evidence="1">The sequence shown here is derived from an EMBL/GenBank/DDBJ whole genome shotgun (WGS) entry which is preliminary data.</text>
</comment>
<dbReference type="RefSeq" id="WP_112986278.1">
    <property type="nucleotide sequence ID" value="NZ_CP131470.1"/>
</dbReference>